<reference evidence="2" key="1">
    <citation type="submission" date="2014-11" db="EMBL/GenBank/DDBJ databases">
        <authorList>
            <person name="Amaro Gonzalez C."/>
        </authorList>
    </citation>
    <scope>NUCLEOTIDE SEQUENCE</scope>
</reference>
<organism evidence="2">
    <name type="scientific">Anguilla anguilla</name>
    <name type="common">European freshwater eel</name>
    <name type="synonym">Muraena anguilla</name>
    <dbReference type="NCBI Taxonomy" id="7936"/>
    <lineage>
        <taxon>Eukaryota</taxon>
        <taxon>Metazoa</taxon>
        <taxon>Chordata</taxon>
        <taxon>Craniata</taxon>
        <taxon>Vertebrata</taxon>
        <taxon>Euteleostomi</taxon>
        <taxon>Actinopterygii</taxon>
        <taxon>Neopterygii</taxon>
        <taxon>Teleostei</taxon>
        <taxon>Anguilliformes</taxon>
        <taxon>Anguillidae</taxon>
        <taxon>Anguilla</taxon>
    </lineage>
</organism>
<dbReference type="AlphaFoldDB" id="A0A0E9XBK8"/>
<sequence>MIVFNMIHVLFPFYCMLITTISNISSLNCFLIWLSAPHLEILKNHMMVHTNFKLIFHSQHKHAPVKTPLMVFTLKAQCANCKSH</sequence>
<name>A0A0E9XBK8_ANGAN</name>
<evidence type="ECO:0000313" key="2">
    <source>
        <dbReference type="EMBL" id="JAH99073.1"/>
    </source>
</evidence>
<accession>A0A0E9XBK8</accession>
<keyword evidence="1" id="KW-0472">Membrane</keyword>
<evidence type="ECO:0000256" key="1">
    <source>
        <dbReference type="SAM" id="Phobius"/>
    </source>
</evidence>
<proteinExistence type="predicted"/>
<dbReference type="EMBL" id="GBXM01009504">
    <property type="protein sequence ID" value="JAH99073.1"/>
    <property type="molecule type" value="Transcribed_RNA"/>
</dbReference>
<reference evidence="2" key="2">
    <citation type="journal article" date="2015" name="Fish Shellfish Immunol.">
        <title>Early steps in the European eel (Anguilla anguilla)-Vibrio vulnificus interaction in the gills: Role of the RtxA13 toxin.</title>
        <authorList>
            <person name="Callol A."/>
            <person name="Pajuelo D."/>
            <person name="Ebbesson L."/>
            <person name="Teles M."/>
            <person name="MacKenzie S."/>
            <person name="Amaro C."/>
        </authorList>
    </citation>
    <scope>NUCLEOTIDE SEQUENCE</scope>
</reference>
<feature type="transmembrane region" description="Helical" evidence="1">
    <location>
        <begin position="6"/>
        <end position="34"/>
    </location>
</feature>
<protein>
    <submittedName>
        <fullName evidence="2">Uncharacterized protein</fullName>
    </submittedName>
</protein>
<keyword evidence="1" id="KW-0812">Transmembrane</keyword>
<keyword evidence="1" id="KW-1133">Transmembrane helix</keyword>